<dbReference type="OrthoDB" id="2971563at2"/>
<keyword evidence="3" id="KW-0378">Hydrolase</keyword>
<evidence type="ECO:0000313" key="4">
    <source>
        <dbReference type="Proteomes" id="UP000314616"/>
    </source>
</evidence>
<name>A0A5B8C7A1_9MICO</name>
<feature type="region of interest" description="Disordered" evidence="1">
    <location>
        <begin position="37"/>
        <end position="58"/>
    </location>
</feature>
<dbReference type="EMBL" id="CP040915">
    <property type="protein sequence ID" value="QDC25225.1"/>
    <property type="molecule type" value="Genomic_DNA"/>
</dbReference>
<accession>A0A5B8C7A1</accession>
<gene>
    <name evidence="3" type="ORF">FE374_11950</name>
</gene>
<dbReference type="SMART" id="SM00849">
    <property type="entry name" value="Lactamase_B"/>
    <property type="match status" value="1"/>
</dbReference>
<dbReference type="RefSeq" id="WP_139929360.1">
    <property type="nucleotide sequence ID" value="NZ_CP040915.1"/>
</dbReference>
<dbReference type="KEGG" id="gyu:FE374_11950"/>
<reference evidence="3 4" key="1">
    <citation type="submission" date="2019-05" db="EMBL/GenBank/DDBJ databases">
        <title>Georgenia *** sp. nov., and Georgenia *** sp. nov., isolated from the intestinal contents of plateau pika (Ochotona curzoniae) in the Qinghai-Tibet plateau of China.</title>
        <authorList>
            <person name="Tian Z."/>
        </authorList>
    </citation>
    <scope>NUCLEOTIDE SEQUENCE [LARGE SCALE GENOMIC DNA]</scope>
    <source>
        <strain evidence="3 4">Z443</strain>
    </source>
</reference>
<evidence type="ECO:0000256" key="1">
    <source>
        <dbReference type="SAM" id="MobiDB-lite"/>
    </source>
</evidence>
<dbReference type="InterPro" id="IPR001279">
    <property type="entry name" value="Metallo-B-lactamas"/>
</dbReference>
<sequence length="261" mass="27520">MRRWSWATLFGVGDDGDPGSSRPAQPLARHGSAIPTRAIPQGGAAASPVPVHRSVSHEETRCDLCRRPGDIAALVLTHAHFDHLGVARQLRDRLQVPVSAPEQEHYLVAHPYRYAHENMRGVYPLRYPRAMPILGAMARAAALTVKGVSGVRPLDNGVALDVPGSPRVDLSPGHTFGDCALHLPERTCSSAATCWVTLDPYTAHTGPRIIAGAATTDSAMALRSLNLLAATGAGTVLAGHGESRRGGVRAVVDLARSAGPS</sequence>
<evidence type="ECO:0000313" key="3">
    <source>
        <dbReference type="EMBL" id="QDC25225.1"/>
    </source>
</evidence>
<evidence type="ECO:0000259" key="2">
    <source>
        <dbReference type="SMART" id="SM00849"/>
    </source>
</evidence>
<dbReference type="GO" id="GO:0016787">
    <property type="term" value="F:hydrolase activity"/>
    <property type="evidence" value="ECO:0007669"/>
    <property type="project" value="UniProtKB-KW"/>
</dbReference>
<dbReference type="AlphaFoldDB" id="A0A5B8C7A1"/>
<dbReference type="SUPFAM" id="SSF56281">
    <property type="entry name" value="Metallo-hydrolase/oxidoreductase"/>
    <property type="match status" value="1"/>
</dbReference>
<dbReference type="InterPro" id="IPR036866">
    <property type="entry name" value="RibonucZ/Hydroxyglut_hydro"/>
</dbReference>
<protein>
    <submittedName>
        <fullName evidence="3">MBL fold metallo-hydrolase</fullName>
    </submittedName>
</protein>
<dbReference type="Gene3D" id="3.60.15.10">
    <property type="entry name" value="Ribonuclease Z/Hydroxyacylglutathione hydrolase-like"/>
    <property type="match status" value="1"/>
</dbReference>
<dbReference type="Pfam" id="PF00753">
    <property type="entry name" value="Lactamase_B"/>
    <property type="match status" value="1"/>
</dbReference>
<feature type="domain" description="Metallo-beta-lactamase" evidence="2">
    <location>
        <begin position="6"/>
        <end position="240"/>
    </location>
</feature>
<organism evidence="3 4">
    <name type="scientific">Georgenia yuyongxinii</name>
    <dbReference type="NCBI Taxonomy" id="2589797"/>
    <lineage>
        <taxon>Bacteria</taxon>
        <taxon>Bacillati</taxon>
        <taxon>Actinomycetota</taxon>
        <taxon>Actinomycetes</taxon>
        <taxon>Micrococcales</taxon>
        <taxon>Bogoriellaceae</taxon>
        <taxon>Georgenia</taxon>
    </lineage>
</organism>
<proteinExistence type="predicted"/>
<dbReference type="Proteomes" id="UP000314616">
    <property type="component" value="Chromosome"/>
</dbReference>